<evidence type="ECO:0000313" key="2">
    <source>
        <dbReference type="Proteomes" id="UP000295021"/>
    </source>
</evidence>
<reference evidence="1 2" key="1">
    <citation type="submission" date="2019-03" db="EMBL/GenBank/DDBJ databases">
        <title>Genomic Encyclopedia of Type Strains, Phase IV (KMG-V): Genome sequencing to study the core and pangenomes of soil and plant-associated prokaryotes.</title>
        <authorList>
            <person name="Whitman W."/>
        </authorList>
    </citation>
    <scope>NUCLEOTIDE SEQUENCE [LARGE SCALE GENOMIC DNA]</scope>
    <source>
        <strain evidence="1 2">FB403</strain>
    </source>
</reference>
<accession>A0AAX2QHZ5</accession>
<dbReference type="AlphaFoldDB" id="A0AAX2QHZ5"/>
<dbReference type="RefSeq" id="WP_132613778.1">
    <property type="nucleotide sequence ID" value="NZ_SMBI01000014.1"/>
</dbReference>
<sequence length="96" mass="10490">MKSLAALLHKVTQAVIDGVDLDFTTEVSRNTARDRIFELAATNGVSVYQDIIGSDAIPMDDVEELLMALAKANVMNAVDAVRLHVDYISQRCRIGV</sequence>
<protein>
    <submittedName>
        <fullName evidence="1">Uncharacterized protein</fullName>
    </submittedName>
</protein>
<name>A0AAX2QHZ5_9HYPH</name>
<gene>
    <name evidence="1" type="ORF">EV131_114166</name>
</gene>
<proteinExistence type="predicted"/>
<organism evidence="1 2">
    <name type="scientific">Rhizobium laguerreae</name>
    <dbReference type="NCBI Taxonomy" id="1076926"/>
    <lineage>
        <taxon>Bacteria</taxon>
        <taxon>Pseudomonadati</taxon>
        <taxon>Pseudomonadota</taxon>
        <taxon>Alphaproteobacteria</taxon>
        <taxon>Hyphomicrobiales</taxon>
        <taxon>Rhizobiaceae</taxon>
        <taxon>Rhizobium/Agrobacterium group</taxon>
        <taxon>Rhizobium</taxon>
    </lineage>
</organism>
<dbReference type="Proteomes" id="UP000295021">
    <property type="component" value="Unassembled WGS sequence"/>
</dbReference>
<dbReference type="EMBL" id="SMBI01000014">
    <property type="protein sequence ID" value="TCU18659.1"/>
    <property type="molecule type" value="Genomic_DNA"/>
</dbReference>
<evidence type="ECO:0000313" key="1">
    <source>
        <dbReference type="EMBL" id="TCU18659.1"/>
    </source>
</evidence>
<comment type="caution">
    <text evidence="1">The sequence shown here is derived from an EMBL/GenBank/DDBJ whole genome shotgun (WGS) entry which is preliminary data.</text>
</comment>